<dbReference type="InterPro" id="IPR045851">
    <property type="entry name" value="AMP-bd_C_sf"/>
</dbReference>
<dbReference type="Gene3D" id="3.40.50.12780">
    <property type="entry name" value="N-terminal domain of ligase-like"/>
    <property type="match status" value="1"/>
</dbReference>
<dbReference type="eggNOG" id="COG0654">
    <property type="taxonomic scope" value="Bacteria"/>
</dbReference>
<keyword evidence="1 5" id="KW-0436">Ligase</keyword>
<dbReference type="Pfam" id="PF00501">
    <property type="entry name" value="AMP-binding"/>
    <property type="match status" value="1"/>
</dbReference>
<protein>
    <submittedName>
        <fullName evidence="5">Probable coenzyme A ligase</fullName>
    </submittedName>
</protein>
<dbReference type="Proteomes" id="UP000002931">
    <property type="component" value="Unassembled WGS sequence"/>
</dbReference>
<dbReference type="GO" id="GO:0005524">
    <property type="term" value="F:ATP binding"/>
    <property type="evidence" value="ECO:0007669"/>
    <property type="project" value="InterPro"/>
</dbReference>
<evidence type="ECO:0000313" key="6">
    <source>
        <dbReference type="Proteomes" id="UP000002931"/>
    </source>
</evidence>
<dbReference type="OrthoDB" id="9803968at2"/>
<dbReference type="SUPFAM" id="SSF56801">
    <property type="entry name" value="Acetyl-CoA synthetase-like"/>
    <property type="match status" value="1"/>
</dbReference>
<dbReference type="Pfam" id="PF01494">
    <property type="entry name" value="FAD_binding_3"/>
    <property type="match status" value="1"/>
</dbReference>
<dbReference type="InterPro" id="IPR036188">
    <property type="entry name" value="FAD/NAD-bd_sf"/>
</dbReference>
<dbReference type="RefSeq" id="WP_008333787.1">
    <property type="nucleotide sequence ID" value="NZ_CH902578.1"/>
</dbReference>
<dbReference type="InterPro" id="IPR011957">
    <property type="entry name" value="Benz_CoA_lig"/>
</dbReference>
<dbReference type="SUPFAM" id="SSF51905">
    <property type="entry name" value="FAD/NAD(P)-binding domain"/>
    <property type="match status" value="1"/>
</dbReference>
<dbReference type="HOGENOM" id="CLU_322340_0_0_5"/>
<evidence type="ECO:0000259" key="3">
    <source>
        <dbReference type="Pfam" id="PF01494"/>
    </source>
</evidence>
<dbReference type="NCBIfam" id="TIGR02262">
    <property type="entry name" value="benz_CoA_lig"/>
    <property type="match status" value="1"/>
</dbReference>
<comment type="caution">
    <text evidence="5">The sequence shown here is derived from an EMBL/GenBank/DDBJ whole genome shotgun (WGS) entry which is preliminary data.</text>
</comment>
<dbReference type="GO" id="GO:0044550">
    <property type="term" value="P:secondary metabolite biosynthetic process"/>
    <property type="evidence" value="ECO:0007669"/>
    <property type="project" value="TreeGrafter"/>
</dbReference>
<organism evidence="5 6">
    <name type="scientific">Maritimibacter alkaliphilus HTCC2654</name>
    <dbReference type="NCBI Taxonomy" id="314271"/>
    <lineage>
        <taxon>Bacteria</taxon>
        <taxon>Pseudomonadati</taxon>
        <taxon>Pseudomonadota</taxon>
        <taxon>Alphaproteobacteria</taxon>
        <taxon>Rhodobacterales</taxon>
        <taxon>Roseobacteraceae</taxon>
        <taxon>Maritimibacter</taxon>
    </lineage>
</organism>
<dbReference type="InterPro" id="IPR025110">
    <property type="entry name" value="AMP-bd_C"/>
</dbReference>
<evidence type="ECO:0000313" key="5">
    <source>
        <dbReference type="EMBL" id="EAQ14396.1"/>
    </source>
</evidence>
<reference evidence="5 6" key="1">
    <citation type="journal article" date="2010" name="J. Bacteriol.">
        <title>Genome sequences of Pelagibaca bermudensis HTCC2601T and Maritimibacter alkaliphilus HTCC2654T, the type strains of two marine Roseobacter genera.</title>
        <authorList>
            <person name="Thrash J.C."/>
            <person name="Cho J.C."/>
            <person name="Ferriera S."/>
            <person name="Johnson J."/>
            <person name="Vergin K.L."/>
            <person name="Giovannoni S.J."/>
        </authorList>
    </citation>
    <scope>NUCLEOTIDE SEQUENCE [LARGE SCALE GENOMIC DNA]</scope>
    <source>
        <strain evidence="5 6">HTCC2654</strain>
    </source>
</reference>
<dbReference type="InterPro" id="IPR000873">
    <property type="entry name" value="AMP-dep_synth/lig_dom"/>
</dbReference>
<dbReference type="PANTHER" id="PTHR43352:SF1">
    <property type="entry name" value="ANTHRANILATE--COA LIGASE"/>
    <property type="match status" value="1"/>
</dbReference>
<feature type="domain" description="AMP-dependent synthetase/ligase" evidence="2">
    <location>
        <begin position="409"/>
        <end position="763"/>
    </location>
</feature>
<dbReference type="GO" id="GO:0016405">
    <property type="term" value="F:CoA-ligase activity"/>
    <property type="evidence" value="ECO:0007669"/>
    <property type="project" value="InterPro"/>
</dbReference>
<dbReference type="PRINTS" id="PR00420">
    <property type="entry name" value="RNGMNOXGNASE"/>
</dbReference>
<dbReference type="GO" id="GO:0071949">
    <property type="term" value="F:FAD binding"/>
    <property type="evidence" value="ECO:0007669"/>
    <property type="project" value="InterPro"/>
</dbReference>
<evidence type="ECO:0000256" key="1">
    <source>
        <dbReference type="ARBA" id="ARBA00022598"/>
    </source>
</evidence>
<dbReference type="PANTHER" id="PTHR43352">
    <property type="entry name" value="ACETYL-COA SYNTHETASE"/>
    <property type="match status" value="1"/>
</dbReference>
<name>A3VBR3_9RHOB</name>
<feature type="domain" description="FAD-binding" evidence="3">
    <location>
        <begin position="103"/>
        <end position="323"/>
    </location>
</feature>
<evidence type="ECO:0000259" key="2">
    <source>
        <dbReference type="Pfam" id="PF00501"/>
    </source>
</evidence>
<evidence type="ECO:0000259" key="4">
    <source>
        <dbReference type="Pfam" id="PF13193"/>
    </source>
</evidence>
<proteinExistence type="predicted"/>
<dbReference type="GO" id="GO:0016878">
    <property type="term" value="F:acid-thiol ligase activity"/>
    <property type="evidence" value="ECO:0007669"/>
    <property type="project" value="TreeGrafter"/>
</dbReference>
<keyword evidence="6" id="KW-1185">Reference proteome</keyword>
<dbReference type="AlphaFoldDB" id="A3VBR3"/>
<dbReference type="eggNOG" id="COG0365">
    <property type="taxonomic scope" value="Bacteria"/>
</dbReference>
<dbReference type="Gene3D" id="3.30.9.20">
    <property type="match status" value="1"/>
</dbReference>
<dbReference type="InterPro" id="IPR042099">
    <property type="entry name" value="ANL_N_sf"/>
</dbReference>
<feature type="domain" description="AMP-binding enzyme C-terminal" evidence="4">
    <location>
        <begin position="812"/>
        <end position="890"/>
    </location>
</feature>
<dbReference type="Pfam" id="PF13193">
    <property type="entry name" value="AMP-binding_C"/>
    <property type="match status" value="1"/>
</dbReference>
<gene>
    <name evidence="5" type="ORF">RB2654_17041</name>
</gene>
<dbReference type="Gene3D" id="3.50.50.60">
    <property type="entry name" value="FAD/NAD(P)-binding domain"/>
    <property type="match status" value="1"/>
</dbReference>
<sequence>MATLNTIEIVGGGPGGLYSAILLRRAFPNARVRVTEASPRGVTWGFGVVFSDQALDFLKADDPETHDLIAPQMERWRNMTLNHPDGAVTLDGVGFSAIGRLELLTILQDRAEAVGAELVFDTLIDDIDALDADLVIGADGLNSVVRQATPEAFGATVENMTNRFAWFGTDRPFDTLTQTFVRHPKGAMNAHHYRYAPDMSTFIVEIEEGGFFAHGFDKMDEDQTAAYCEEVFADVLEGAKLIKNKSVWRQFPKLWCKSWVSGNRALIGDAVHTAHFSIGSGTRLALEDAIALVEAMKRSATVEEGLAAYQGSRQPIAKKIVTAANTSCAWYETFGDRIEQKPLDFAMSYMTRSGRIPRDRLRKIAPEFMAAYEALRPEITDPVTDDTPGAREIGFDKSKHPNCSSVLWDNLDRNPDKVALTGPAGDVTYAGLIADAARWGNAFKAAGLIQGDRIAFFLDDTPTYPAAFFGAVRAGFVPVLLNTMTPPDVLAYYLEDSAAPLALTEPGLVEVFAKAGTRVPLIVNGEAPAGTRAAADFIAGQPDTLDLAPTGPDDMAFWMYSSGTTGRPKGIVHLHHDMAYSQQSFAAHVLKLREDDICFSVPKIYFAYGFGNAFTFPFSIGATTLLMPGRPTPDAVLDMIETYRPTVFYGLPTLYTAICNAPGIAERDLSSLRQCMSAAETLSEDVFNRWKALTGLPAIEGLGSTELLHVYLSNTAEEQRLGAAGKAVPGYEIELRDADGNRVGSGVDGVMYARGGSSAPCYWNRPDKTADTMRGDWIYTGDRFIEEDGFYYFQGRADDLIKVSGQWVWPLEVERCLNEHPDVHECAVLAHELPDRRMTLRAVVALRQGHVPREGQTEALQNFVKSRLAPFKYPRFVSYIEDLPKTGTGKLDRQAVKAMPVDGAERLA</sequence>
<dbReference type="EMBL" id="AAMT01000002">
    <property type="protein sequence ID" value="EAQ14396.1"/>
    <property type="molecule type" value="Genomic_DNA"/>
</dbReference>
<accession>A3VBR3</accession>
<dbReference type="Gene3D" id="3.30.300.30">
    <property type="match status" value="1"/>
</dbReference>
<dbReference type="InterPro" id="IPR002938">
    <property type="entry name" value="FAD-bd"/>
</dbReference>
<dbReference type="STRING" id="314271.RB2654_17041"/>